<dbReference type="Proteomes" id="UP000192418">
    <property type="component" value="Unassembled WGS sequence"/>
</dbReference>
<evidence type="ECO:0000256" key="8">
    <source>
        <dbReference type="ARBA" id="ARBA00022691"/>
    </source>
</evidence>
<dbReference type="AlphaFoldDB" id="A0A1W1ZF11"/>
<keyword evidence="6 13" id="KW-0489">Methyltransferase</keyword>
<evidence type="ECO:0000256" key="10">
    <source>
        <dbReference type="ARBA" id="ARBA00030399"/>
    </source>
</evidence>
<dbReference type="EC" id="2.1.1.176" evidence="3"/>
<organism evidence="15 16">
    <name type="scientific">Desulfocicer vacuolatum DSM 3385</name>
    <dbReference type="NCBI Taxonomy" id="1121400"/>
    <lineage>
        <taxon>Bacteria</taxon>
        <taxon>Pseudomonadati</taxon>
        <taxon>Thermodesulfobacteriota</taxon>
        <taxon>Desulfobacteria</taxon>
        <taxon>Desulfobacterales</taxon>
        <taxon>Desulfobacteraceae</taxon>
        <taxon>Desulfocicer</taxon>
    </lineage>
</organism>
<dbReference type="EMBL" id="FWXY01000002">
    <property type="protein sequence ID" value="SMC46802.1"/>
    <property type="molecule type" value="Genomic_DNA"/>
</dbReference>
<keyword evidence="5" id="KW-0698">rRNA processing</keyword>
<evidence type="ECO:0000256" key="13">
    <source>
        <dbReference type="PROSITE-ProRule" id="PRU01023"/>
    </source>
</evidence>
<evidence type="ECO:0000256" key="3">
    <source>
        <dbReference type="ARBA" id="ARBA00012140"/>
    </source>
</evidence>
<dbReference type="InterPro" id="IPR035926">
    <property type="entry name" value="NusB-like_sf"/>
</dbReference>
<dbReference type="GO" id="GO:0008649">
    <property type="term" value="F:rRNA methyltransferase activity"/>
    <property type="evidence" value="ECO:0007669"/>
    <property type="project" value="InterPro"/>
</dbReference>
<comment type="function">
    <text evidence="1">Specifically methylates the cytosine at position 967 (m5C967) of 16S rRNA.</text>
</comment>
<dbReference type="NCBIfam" id="TIGR00563">
    <property type="entry name" value="rsmB"/>
    <property type="match status" value="1"/>
</dbReference>
<evidence type="ECO:0000313" key="15">
    <source>
        <dbReference type="EMBL" id="SMC46802.1"/>
    </source>
</evidence>
<comment type="caution">
    <text evidence="13">Lacks conserved residue(s) required for the propagation of feature annotation.</text>
</comment>
<evidence type="ECO:0000256" key="6">
    <source>
        <dbReference type="ARBA" id="ARBA00022603"/>
    </source>
</evidence>
<evidence type="ECO:0000256" key="11">
    <source>
        <dbReference type="ARBA" id="ARBA00031088"/>
    </source>
</evidence>
<feature type="domain" description="SAM-dependent MTase RsmB/NOP-type" evidence="14">
    <location>
        <begin position="179"/>
        <end position="459"/>
    </location>
</feature>
<protein>
    <recommendedName>
        <fullName evidence="3">16S rRNA (cytosine(967)-C(5))-methyltransferase</fullName>
        <ecNumber evidence="3">2.1.1.176</ecNumber>
    </recommendedName>
    <alternativeName>
        <fullName evidence="10">16S rRNA m5C967 methyltransferase</fullName>
    </alternativeName>
    <alternativeName>
        <fullName evidence="11">rRNA (cytosine-C(5)-)-methyltransferase RsmB</fullName>
    </alternativeName>
</protein>
<feature type="active site" description="Nucleophile" evidence="13">
    <location>
        <position position="394"/>
    </location>
</feature>
<keyword evidence="4" id="KW-0963">Cytoplasm</keyword>
<dbReference type="Gene3D" id="1.10.940.10">
    <property type="entry name" value="NusB-like"/>
    <property type="match status" value="1"/>
</dbReference>
<keyword evidence="16" id="KW-1185">Reference proteome</keyword>
<keyword evidence="8 13" id="KW-0949">S-adenosyl-L-methionine</keyword>
<dbReference type="GO" id="GO:0003723">
    <property type="term" value="F:RNA binding"/>
    <property type="evidence" value="ECO:0007669"/>
    <property type="project" value="UniProtKB-UniRule"/>
</dbReference>
<dbReference type="PANTHER" id="PTHR22807">
    <property type="entry name" value="NOP2 YEAST -RELATED NOL1/NOP2/FMU SUN DOMAIN-CONTAINING"/>
    <property type="match status" value="1"/>
</dbReference>
<dbReference type="InterPro" id="IPR054728">
    <property type="entry name" value="RsmB-like_ferredoxin"/>
</dbReference>
<dbReference type="PROSITE" id="PS51686">
    <property type="entry name" value="SAM_MT_RSMB_NOP"/>
    <property type="match status" value="1"/>
</dbReference>
<dbReference type="SUPFAM" id="SSF48013">
    <property type="entry name" value="NusB-like"/>
    <property type="match status" value="1"/>
</dbReference>
<dbReference type="GO" id="GO:0006355">
    <property type="term" value="P:regulation of DNA-templated transcription"/>
    <property type="evidence" value="ECO:0007669"/>
    <property type="project" value="InterPro"/>
</dbReference>
<dbReference type="Gene3D" id="3.40.50.150">
    <property type="entry name" value="Vaccinia Virus protein VP39"/>
    <property type="match status" value="1"/>
</dbReference>
<comment type="similarity">
    <text evidence="13">Belongs to the class I-like SAM-binding methyltransferase superfamily. RsmB/NOP family.</text>
</comment>
<feature type="binding site" evidence="13">
    <location>
        <position position="341"/>
    </location>
    <ligand>
        <name>S-adenosyl-L-methionine</name>
        <dbReference type="ChEBI" id="CHEBI:59789"/>
    </ligand>
</feature>
<comment type="subcellular location">
    <subcellularLocation>
        <location evidence="2">Cytoplasm</location>
    </subcellularLocation>
</comment>
<dbReference type="Pfam" id="PF22458">
    <property type="entry name" value="RsmF-B_ferredox"/>
    <property type="match status" value="1"/>
</dbReference>
<dbReference type="GO" id="GO:0005737">
    <property type="term" value="C:cytoplasm"/>
    <property type="evidence" value="ECO:0007669"/>
    <property type="project" value="UniProtKB-SubCell"/>
</dbReference>
<dbReference type="Pfam" id="PF01029">
    <property type="entry name" value="NusB"/>
    <property type="match status" value="1"/>
</dbReference>
<evidence type="ECO:0000256" key="4">
    <source>
        <dbReference type="ARBA" id="ARBA00022490"/>
    </source>
</evidence>
<evidence type="ECO:0000259" key="14">
    <source>
        <dbReference type="PROSITE" id="PS51686"/>
    </source>
</evidence>
<evidence type="ECO:0000256" key="1">
    <source>
        <dbReference type="ARBA" id="ARBA00002724"/>
    </source>
</evidence>
<dbReference type="InterPro" id="IPR029063">
    <property type="entry name" value="SAM-dependent_MTases_sf"/>
</dbReference>
<accession>A0A1W1ZF11</accession>
<dbReference type="InterPro" id="IPR006027">
    <property type="entry name" value="NusB_RsmB_TIM44"/>
</dbReference>
<evidence type="ECO:0000256" key="5">
    <source>
        <dbReference type="ARBA" id="ARBA00022552"/>
    </source>
</evidence>
<proteinExistence type="inferred from homology"/>
<evidence type="ECO:0000256" key="12">
    <source>
        <dbReference type="ARBA" id="ARBA00047283"/>
    </source>
</evidence>
<feature type="binding site" evidence="13">
    <location>
        <position position="295"/>
    </location>
    <ligand>
        <name>S-adenosyl-L-methionine</name>
        <dbReference type="ChEBI" id="CHEBI:59789"/>
    </ligand>
</feature>
<dbReference type="SUPFAM" id="SSF53335">
    <property type="entry name" value="S-adenosyl-L-methionine-dependent methyltransferases"/>
    <property type="match status" value="1"/>
</dbReference>
<name>A0A1W1ZF11_9BACT</name>
<dbReference type="InterPro" id="IPR001678">
    <property type="entry name" value="MeTrfase_RsmB-F_NOP2_dom"/>
</dbReference>
<dbReference type="Gene3D" id="3.30.70.1170">
    <property type="entry name" value="Sun protein, domain 3"/>
    <property type="match status" value="1"/>
</dbReference>
<sequence>MENNITVEHEPRQLAWMVLKESTLSQKTLDQTLEAFSLPLESLKKRDRALANALIHGTLRWKGHLDWIIAAFSRTKPEQVDPEVMWLLRMALFQIIHMDKIPTSAAVNTAVNVAKFHIHKGAAGFTNAVLRKAATHWQSVAPPDPDLTPELFVAVEKSIPLWLARRWITRFGMEKTMALGDAVNEIPPITLRVNTLKTCRDDLINALSSHAHRVWQTPYSSLGISLKKPSMPIHELPAFKAGEFQVQDEAAQLVTARFLDPQPGERILDACAGLGGKTGHIAQLMENRGTIVAGDTDPGKLNQLDQEMKRLGIDMVSTRKINLLKTETLDFNTHFHRVLVDAPCSGLGVLRRNPDTRWKRTKKDVARLAVRQEKMLFNAADLVAPGGTLVYAVCSCEPRENQTVIQNFLDRKKEFTIKVKAASPHDSGTPLPLSPQGMFCTWPDALEMDGFFAVALQRKKS</sequence>
<dbReference type="PANTHER" id="PTHR22807:SF61">
    <property type="entry name" value="NOL1_NOP2_SUN FAMILY PROTEIN _ ANTITERMINATION NUSB DOMAIN-CONTAINING PROTEIN"/>
    <property type="match status" value="1"/>
</dbReference>
<dbReference type="InterPro" id="IPR023267">
    <property type="entry name" value="RCMT"/>
</dbReference>
<dbReference type="STRING" id="1121400.SAMN02746065_102241"/>
<dbReference type="PRINTS" id="PR02008">
    <property type="entry name" value="RCMTFAMILY"/>
</dbReference>
<dbReference type="InterPro" id="IPR049560">
    <property type="entry name" value="MeTrfase_RsmB-F_NOP2_cat"/>
</dbReference>
<keyword evidence="7 13" id="KW-0808">Transferase</keyword>
<evidence type="ECO:0000256" key="2">
    <source>
        <dbReference type="ARBA" id="ARBA00004496"/>
    </source>
</evidence>
<dbReference type="OrthoDB" id="9810297at2"/>
<dbReference type="InterPro" id="IPR004573">
    <property type="entry name" value="rRNA_ssu_MeTfrase_B"/>
</dbReference>
<comment type="catalytic activity">
    <reaction evidence="12">
        <text>cytidine(967) in 16S rRNA + S-adenosyl-L-methionine = 5-methylcytidine(967) in 16S rRNA + S-adenosyl-L-homocysteine + H(+)</text>
        <dbReference type="Rhea" id="RHEA:42748"/>
        <dbReference type="Rhea" id="RHEA-COMP:10219"/>
        <dbReference type="Rhea" id="RHEA-COMP:10220"/>
        <dbReference type="ChEBI" id="CHEBI:15378"/>
        <dbReference type="ChEBI" id="CHEBI:57856"/>
        <dbReference type="ChEBI" id="CHEBI:59789"/>
        <dbReference type="ChEBI" id="CHEBI:74483"/>
        <dbReference type="ChEBI" id="CHEBI:82748"/>
        <dbReference type="EC" id="2.1.1.176"/>
    </reaction>
</comment>
<reference evidence="15 16" key="1">
    <citation type="submission" date="2017-04" db="EMBL/GenBank/DDBJ databases">
        <authorList>
            <person name="Afonso C.L."/>
            <person name="Miller P.J."/>
            <person name="Scott M.A."/>
            <person name="Spackman E."/>
            <person name="Goraichik I."/>
            <person name="Dimitrov K.M."/>
            <person name="Suarez D.L."/>
            <person name="Swayne D.E."/>
        </authorList>
    </citation>
    <scope>NUCLEOTIDE SEQUENCE [LARGE SCALE GENOMIC DNA]</scope>
    <source>
        <strain evidence="15 16">DSM 3385</strain>
    </source>
</reference>
<dbReference type="Pfam" id="PF01189">
    <property type="entry name" value="Methyltr_RsmB-F"/>
    <property type="match status" value="1"/>
</dbReference>
<evidence type="ECO:0000256" key="9">
    <source>
        <dbReference type="ARBA" id="ARBA00022884"/>
    </source>
</evidence>
<evidence type="ECO:0000256" key="7">
    <source>
        <dbReference type="ARBA" id="ARBA00022679"/>
    </source>
</evidence>
<gene>
    <name evidence="15" type="ORF">SAMN02746065_102241</name>
</gene>
<dbReference type="NCBIfam" id="NF011494">
    <property type="entry name" value="PRK14902.1"/>
    <property type="match status" value="1"/>
</dbReference>
<dbReference type="RefSeq" id="WP_084066897.1">
    <property type="nucleotide sequence ID" value="NZ_FWXY01000002.1"/>
</dbReference>
<evidence type="ECO:0000313" key="16">
    <source>
        <dbReference type="Proteomes" id="UP000192418"/>
    </source>
</evidence>
<keyword evidence="9 13" id="KW-0694">RNA-binding</keyword>